<keyword evidence="2" id="KW-0012">Acyltransferase</keyword>
<reference evidence="4 5" key="1">
    <citation type="journal article" date="2012" name="J. Bacteriol.">
        <title>Genome sequences of type strains of seven species of the marine bacterium Pseudoalteromonas.</title>
        <authorList>
            <person name="Xie B.B."/>
            <person name="Shu Y.L."/>
            <person name="Qin Q.L."/>
            <person name="Rong J.C."/>
            <person name="Zhang X.Y."/>
            <person name="Chen X.L."/>
            <person name="Shi M."/>
            <person name="He H.L."/>
            <person name="Zhou B.C."/>
            <person name="Zhang Y.Z."/>
        </authorList>
    </citation>
    <scope>NUCLEOTIDE SEQUENCE [LARGE SCALE GENOMIC DNA]</scope>
    <source>
        <strain evidence="4 5">A 37-1-2</strain>
    </source>
</reference>
<evidence type="ECO:0000259" key="3">
    <source>
        <dbReference type="Pfam" id="PF08541"/>
    </source>
</evidence>
<dbReference type="Gene3D" id="3.40.47.10">
    <property type="match status" value="2"/>
</dbReference>
<dbReference type="Pfam" id="PF08541">
    <property type="entry name" value="ACP_syn_III_C"/>
    <property type="match status" value="1"/>
</dbReference>
<feature type="domain" description="Beta-ketoacyl-[acyl-carrier-protein] synthase III C-terminal" evidence="3">
    <location>
        <begin position="287"/>
        <end position="364"/>
    </location>
</feature>
<evidence type="ECO:0000313" key="5">
    <source>
        <dbReference type="Proteomes" id="UP000016505"/>
    </source>
</evidence>
<dbReference type="Proteomes" id="UP000016505">
    <property type="component" value="Chromosome II"/>
</dbReference>
<evidence type="ECO:0000256" key="2">
    <source>
        <dbReference type="ARBA" id="ARBA00023315"/>
    </source>
</evidence>
<sequence>MENAVYINNLHAVLPNSPVNNKEMEVVLGEVGGQRSRAKPVILRSNQIKNRHYAIDPQTGEYNYTNASLAAEAVKGLFTKEGTQLEQLDSLVASTSMADQIMPNHGVMVHGELKNPSLEVISTAGICLCGMTALKYAYLNVKAGESKHSAVVASELASNVMHSRNFAAESDYKVDMLNQKPEIAFEKDFLRWMLSDGAGAALLSNQANPTGLSLRIDWIDIVSYADKLEACMYAGAEKIDGVLKSWTRFDSKEREQQSILSVKQDVKLLNENIVKFTVEDALSKIIKKRAIKASDYDFFLPHYSSGYFRERLFEGLNNIDFQIPYDKWFTNLTEKGNTGSASIFIMLDELFKSGKLINGQKLLCYVPESGRFSSAFMQLSVVSQ</sequence>
<protein>
    <recommendedName>
        <fullName evidence="3">Beta-ketoacyl-[acyl-carrier-protein] synthase III C-terminal domain-containing protein</fullName>
    </recommendedName>
</protein>
<dbReference type="RefSeq" id="WP_010553051.1">
    <property type="nucleotide sequence ID" value="NZ_CP011026.1"/>
</dbReference>
<proteinExistence type="predicted"/>
<dbReference type="EMBL" id="CP011026">
    <property type="protein sequence ID" value="ATC88787.1"/>
    <property type="molecule type" value="Genomic_DNA"/>
</dbReference>
<keyword evidence="1" id="KW-0808">Transferase</keyword>
<dbReference type="OrthoDB" id="2514738at2"/>
<dbReference type="InterPro" id="IPR013747">
    <property type="entry name" value="ACP_syn_III_C"/>
</dbReference>
<dbReference type="InterPro" id="IPR016039">
    <property type="entry name" value="Thiolase-like"/>
</dbReference>
<dbReference type="CDD" id="cd00827">
    <property type="entry name" value="init_cond_enzymes"/>
    <property type="match status" value="1"/>
</dbReference>
<dbReference type="PANTHER" id="PTHR34069:SF2">
    <property type="entry name" value="BETA-KETOACYL-[ACYL-CARRIER-PROTEIN] SYNTHASE III"/>
    <property type="match status" value="1"/>
</dbReference>
<gene>
    <name evidence="4" type="ORF">PARC_b0606</name>
</gene>
<dbReference type="NCBIfam" id="NF005293">
    <property type="entry name" value="PRK06816.1"/>
    <property type="match status" value="1"/>
</dbReference>
<dbReference type="AlphaFoldDB" id="A0A290SBF3"/>
<dbReference type="SUPFAM" id="SSF53901">
    <property type="entry name" value="Thiolase-like"/>
    <property type="match status" value="2"/>
</dbReference>
<dbReference type="KEGG" id="part:PARC_b0606"/>
<dbReference type="GO" id="GO:0016746">
    <property type="term" value="F:acyltransferase activity"/>
    <property type="evidence" value="ECO:0007669"/>
    <property type="project" value="UniProtKB-KW"/>
</dbReference>
<accession>A0A290SBF3</accession>
<dbReference type="PANTHER" id="PTHR34069">
    <property type="entry name" value="3-OXOACYL-[ACYL-CARRIER-PROTEIN] SYNTHASE 3"/>
    <property type="match status" value="1"/>
</dbReference>
<organism evidence="4 5">
    <name type="scientific">Pseudoalteromonas arctica A 37-1-2</name>
    <dbReference type="NCBI Taxonomy" id="1117313"/>
    <lineage>
        <taxon>Bacteria</taxon>
        <taxon>Pseudomonadati</taxon>
        <taxon>Pseudomonadota</taxon>
        <taxon>Gammaproteobacteria</taxon>
        <taxon>Alteromonadales</taxon>
        <taxon>Pseudoalteromonadaceae</taxon>
        <taxon>Pseudoalteromonas</taxon>
    </lineage>
</organism>
<name>A0A290SBF3_9GAMM</name>
<dbReference type="GO" id="GO:0044550">
    <property type="term" value="P:secondary metabolite biosynthetic process"/>
    <property type="evidence" value="ECO:0007669"/>
    <property type="project" value="TreeGrafter"/>
</dbReference>
<evidence type="ECO:0000313" key="4">
    <source>
        <dbReference type="EMBL" id="ATC88787.1"/>
    </source>
</evidence>
<evidence type="ECO:0000256" key="1">
    <source>
        <dbReference type="ARBA" id="ARBA00022679"/>
    </source>
</evidence>